<evidence type="ECO:0000256" key="14">
    <source>
        <dbReference type="SAM" id="MobiDB-lite"/>
    </source>
</evidence>
<dbReference type="GO" id="GO:0044781">
    <property type="term" value="P:bacterial-type flagellum organization"/>
    <property type="evidence" value="ECO:0007669"/>
    <property type="project" value="UniProtKB-UniRule"/>
</dbReference>
<keyword evidence="9" id="KW-0342">GTP-binding</keyword>
<dbReference type="Proteomes" id="UP000561045">
    <property type="component" value="Unassembled WGS sequence"/>
</dbReference>
<evidence type="ECO:0000259" key="16">
    <source>
        <dbReference type="SMART" id="SM00962"/>
    </source>
</evidence>
<keyword evidence="10" id="KW-0472">Membrane</keyword>
<dbReference type="GO" id="GO:0005525">
    <property type="term" value="F:GTP binding"/>
    <property type="evidence" value="ECO:0007669"/>
    <property type="project" value="UniProtKB-UniRule"/>
</dbReference>
<keyword evidence="17" id="KW-0966">Cell projection</keyword>
<evidence type="ECO:0000256" key="1">
    <source>
        <dbReference type="ARBA" id="ARBA00004413"/>
    </source>
</evidence>
<dbReference type="InterPro" id="IPR047040">
    <property type="entry name" value="FlhF__GTPase_dom"/>
</dbReference>
<evidence type="ECO:0000256" key="6">
    <source>
        <dbReference type="ARBA" id="ARBA00022741"/>
    </source>
</evidence>
<keyword evidence="6" id="KW-0547">Nucleotide-binding</keyword>
<dbReference type="GO" id="GO:0006614">
    <property type="term" value="P:SRP-dependent cotranslational protein targeting to membrane"/>
    <property type="evidence" value="ECO:0007669"/>
    <property type="project" value="UniProtKB-UniRule"/>
</dbReference>
<dbReference type="FunFam" id="3.40.50.300:FF:000695">
    <property type="entry name" value="Flagellar biosynthesis regulator FlhF"/>
    <property type="match status" value="1"/>
</dbReference>
<dbReference type="GO" id="GO:0005886">
    <property type="term" value="C:plasma membrane"/>
    <property type="evidence" value="ECO:0007669"/>
    <property type="project" value="UniProtKB-SubCell"/>
</dbReference>
<name>A0A840BDL3_9RHOO</name>
<keyword evidence="5" id="KW-1003">Cell membrane</keyword>
<dbReference type="Gene3D" id="3.40.50.300">
    <property type="entry name" value="P-loop containing nucleotide triphosphate hydrolases"/>
    <property type="match status" value="1"/>
</dbReference>
<evidence type="ECO:0000313" key="18">
    <source>
        <dbReference type="Proteomes" id="UP000561045"/>
    </source>
</evidence>
<dbReference type="GO" id="GO:0015031">
    <property type="term" value="P:protein transport"/>
    <property type="evidence" value="ECO:0007669"/>
    <property type="project" value="UniProtKB-KW"/>
</dbReference>
<feature type="compositionally biased region" description="Basic and acidic residues" evidence="14">
    <location>
        <begin position="194"/>
        <end position="205"/>
    </location>
</feature>
<sequence>MINVKRYYGRTARDALRLVKEELGNDAVVLSNRAVDGGVEILALPSEEVGAVQAGIRAQTRAQPAPPPAPEPIRVQAPAPRAVAAKAPPPAIAMPREEEHDFRVSLSTRVAHANNTAESFTQGLAEGVPHAVSDPRAQIRPFIPPRVDRAGRPVEPPLERPTPPEDPWAQRAELRAEAAEPYPARPQPAQPQVSRRERQAEERAAEIAARMAADAAEAEKVRALEAANAKMADELGAIRGMIERQLAGFAWGELTRGAPVRAQIMGELLETGFSAQLSRELTETVPVDVAADTARTMVRNQISRRMLTLESEADLIERGGVYALVGPTGVGKTTTAAKLAARCVVRHGADRLALITTDGYRIGAHEQLRIYGRILGVQVHTVRDASELRRTLQDLAGKHMVLIDTIGMSQRDKMVAEQAAMLSGAGCVRRLLLLNSTSRGDTLEDVVRAYEGPDLAGCILTKTDEAVSLAPALDVVIRHELRAYYVANGQRVPEDLHLPNRAWLTHRALRELTPDSPFRLTPEDAGLLSSAPRLRGNDGAHA</sequence>
<dbReference type="GO" id="GO:0003924">
    <property type="term" value="F:GTPase activity"/>
    <property type="evidence" value="ECO:0007669"/>
    <property type="project" value="UniProtKB-UniRule"/>
</dbReference>
<keyword evidence="18" id="KW-1185">Reference proteome</keyword>
<dbReference type="InterPro" id="IPR027417">
    <property type="entry name" value="P-loop_NTPase"/>
</dbReference>
<dbReference type="InterPro" id="IPR000897">
    <property type="entry name" value="SRP54_GTPase_dom"/>
</dbReference>
<dbReference type="Pfam" id="PF00448">
    <property type="entry name" value="SRP54"/>
    <property type="match status" value="1"/>
</dbReference>
<evidence type="ECO:0000256" key="8">
    <source>
        <dbReference type="ARBA" id="ARBA00022927"/>
    </source>
</evidence>
<keyword evidence="4" id="KW-0813">Transport</keyword>
<dbReference type="PANTHER" id="PTHR43134">
    <property type="entry name" value="SIGNAL RECOGNITION PARTICLE RECEPTOR SUBUNIT ALPHA"/>
    <property type="match status" value="1"/>
</dbReference>
<dbReference type="SMART" id="SM00962">
    <property type="entry name" value="SRP54"/>
    <property type="match status" value="1"/>
</dbReference>
<feature type="compositionally biased region" description="Pro residues" evidence="14">
    <location>
        <begin position="154"/>
        <end position="166"/>
    </location>
</feature>
<organism evidence="17 18">
    <name type="scientific">Niveibacterium umoris</name>
    <dbReference type="NCBI Taxonomy" id="1193620"/>
    <lineage>
        <taxon>Bacteria</taxon>
        <taxon>Pseudomonadati</taxon>
        <taxon>Pseudomonadota</taxon>
        <taxon>Betaproteobacteria</taxon>
        <taxon>Rhodocyclales</taxon>
        <taxon>Rhodocyclaceae</taxon>
        <taxon>Niveibacterium</taxon>
    </lineage>
</organism>
<evidence type="ECO:0000256" key="5">
    <source>
        <dbReference type="ARBA" id="ARBA00022475"/>
    </source>
</evidence>
<dbReference type="EMBL" id="JACIET010000001">
    <property type="protein sequence ID" value="MBB4011120.1"/>
    <property type="molecule type" value="Genomic_DNA"/>
</dbReference>
<feature type="domain" description="SRP54-type proteins GTP-binding" evidence="16">
    <location>
        <begin position="319"/>
        <end position="510"/>
    </location>
</feature>
<dbReference type="InterPro" id="IPR020006">
    <property type="entry name" value="FlhF"/>
</dbReference>
<dbReference type="AlphaFoldDB" id="A0A840BDL3"/>
<reference evidence="17 18" key="1">
    <citation type="submission" date="2020-08" db="EMBL/GenBank/DDBJ databases">
        <title>Genomic Encyclopedia of Type Strains, Phase IV (KMG-IV): sequencing the most valuable type-strain genomes for metagenomic binning, comparative biology and taxonomic classification.</title>
        <authorList>
            <person name="Goeker M."/>
        </authorList>
    </citation>
    <scope>NUCLEOTIDE SEQUENCE [LARGE SCALE GENOMIC DNA]</scope>
    <source>
        <strain evidence="17 18">DSM 106739</strain>
    </source>
</reference>
<evidence type="ECO:0000256" key="12">
    <source>
        <dbReference type="ARBA" id="ARBA00025337"/>
    </source>
</evidence>
<feature type="domain" description="AAA+ ATPase" evidence="15">
    <location>
        <begin position="318"/>
        <end position="483"/>
    </location>
</feature>
<dbReference type="PANTHER" id="PTHR43134:SF3">
    <property type="entry name" value="FLAGELLAR BIOSYNTHESIS PROTEIN FLHF"/>
    <property type="match status" value="1"/>
</dbReference>
<dbReference type="RefSeq" id="WP_221229477.1">
    <property type="nucleotide sequence ID" value="NZ_BAABLE010000011.1"/>
</dbReference>
<comment type="similarity">
    <text evidence="2">Belongs to the GTP-binding SRP family.</text>
</comment>
<evidence type="ECO:0000256" key="10">
    <source>
        <dbReference type="ARBA" id="ARBA00023136"/>
    </source>
</evidence>
<dbReference type="CDD" id="cd17873">
    <property type="entry name" value="FlhF"/>
    <property type="match status" value="1"/>
</dbReference>
<keyword evidence="11" id="KW-1006">Bacterial flagellum protein export</keyword>
<feature type="region of interest" description="Disordered" evidence="14">
    <location>
        <begin position="132"/>
        <end position="205"/>
    </location>
</feature>
<comment type="function">
    <text evidence="12">Necessary for flagellar biosynthesis. May be involved in translocation of the flagellum.</text>
</comment>
<dbReference type="SUPFAM" id="SSF52540">
    <property type="entry name" value="P-loop containing nucleoside triphosphate hydrolases"/>
    <property type="match status" value="1"/>
</dbReference>
<dbReference type="InterPro" id="IPR003593">
    <property type="entry name" value="AAA+_ATPase"/>
</dbReference>
<proteinExistence type="inferred from homology"/>
<evidence type="ECO:0000313" key="17">
    <source>
        <dbReference type="EMBL" id="MBB4011120.1"/>
    </source>
</evidence>
<dbReference type="Gene3D" id="1.20.120.1380">
    <property type="entry name" value="Flagellar FlhF biosynthesis protein, N domain"/>
    <property type="match status" value="1"/>
</dbReference>
<evidence type="ECO:0000256" key="2">
    <source>
        <dbReference type="ARBA" id="ARBA00008531"/>
    </source>
</evidence>
<keyword evidence="17" id="KW-0969">Cilium</keyword>
<evidence type="ECO:0000256" key="3">
    <source>
        <dbReference type="ARBA" id="ARBA00014919"/>
    </source>
</evidence>
<comment type="caution">
    <text evidence="17">The sequence shown here is derived from an EMBL/GenBank/DDBJ whole genome shotgun (WGS) entry which is preliminary data.</text>
</comment>
<comment type="subcellular location">
    <subcellularLocation>
        <location evidence="1">Cell membrane</location>
        <topology evidence="1">Peripheral membrane protein</topology>
        <orientation evidence="1">Cytoplasmic side</orientation>
    </subcellularLocation>
</comment>
<keyword evidence="17" id="KW-0282">Flagellum</keyword>
<evidence type="ECO:0000256" key="9">
    <source>
        <dbReference type="ARBA" id="ARBA00023134"/>
    </source>
</evidence>
<keyword evidence="8" id="KW-0653">Protein transport</keyword>
<evidence type="ECO:0000256" key="4">
    <source>
        <dbReference type="ARBA" id="ARBA00022448"/>
    </source>
</evidence>
<evidence type="ECO:0000256" key="13">
    <source>
        <dbReference type="NCBIfam" id="TIGR03499"/>
    </source>
</evidence>
<dbReference type="NCBIfam" id="TIGR03499">
    <property type="entry name" value="FlhF"/>
    <property type="match status" value="1"/>
</dbReference>
<accession>A0A840BDL3</accession>
<protein>
    <recommendedName>
        <fullName evidence="3 13">Flagellar biosynthesis protein FlhF</fullName>
    </recommendedName>
</protein>
<dbReference type="SMART" id="SM00382">
    <property type="entry name" value="AAA"/>
    <property type="match status" value="1"/>
</dbReference>
<dbReference type="GO" id="GO:0005047">
    <property type="term" value="F:signal recognition particle binding"/>
    <property type="evidence" value="ECO:0007669"/>
    <property type="project" value="TreeGrafter"/>
</dbReference>
<keyword evidence="7" id="KW-1005">Bacterial flagellum biogenesis</keyword>
<gene>
    <name evidence="17" type="ORF">GGR36_000428</name>
</gene>
<evidence type="ECO:0000259" key="15">
    <source>
        <dbReference type="SMART" id="SM00382"/>
    </source>
</evidence>
<evidence type="ECO:0000256" key="11">
    <source>
        <dbReference type="ARBA" id="ARBA00023225"/>
    </source>
</evidence>
<evidence type="ECO:0000256" key="7">
    <source>
        <dbReference type="ARBA" id="ARBA00022795"/>
    </source>
</evidence>